<evidence type="ECO:0000313" key="2">
    <source>
        <dbReference type="EMBL" id="GAA3634879.1"/>
    </source>
</evidence>
<evidence type="ECO:0000256" key="1">
    <source>
        <dbReference type="SAM" id="MobiDB-lite"/>
    </source>
</evidence>
<evidence type="ECO:0000313" key="3">
    <source>
        <dbReference type="Proteomes" id="UP001501490"/>
    </source>
</evidence>
<gene>
    <name evidence="2" type="ORF">GCM10022236_41840</name>
</gene>
<name>A0ABP7AKM5_9ACTN</name>
<dbReference type="EMBL" id="BAABAB010000036">
    <property type="protein sequence ID" value="GAA3634879.1"/>
    <property type="molecule type" value="Genomic_DNA"/>
</dbReference>
<comment type="caution">
    <text evidence="2">The sequence shown here is derived from an EMBL/GenBank/DDBJ whole genome shotgun (WGS) entry which is preliminary data.</text>
</comment>
<accession>A0ABP7AKM5</accession>
<dbReference type="Proteomes" id="UP001501490">
    <property type="component" value="Unassembled WGS sequence"/>
</dbReference>
<feature type="region of interest" description="Disordered" evidence="1">
    <location>
        <begin position="165"/>
        <end position="190"/>
    </location>
</feature>
<protein>
    <submittedName>
        <fullName evidence="2">Uncharacterized protein</fullName>
    </submittedName>
</protein>
<keyword evidence="3" id="KW-1185">Reference proteome</keyword>
<reference evidence="3" key="1">
    <citation type="journal article" date="2019" name="Int. J. Syst. Evol. Microbiol.">
        <title>The Global Catalogue of Microorganisms (GCM) 10K type strain sequencing project: providing services to taxonomists for standard genome sequencing and annotation.</title>
        <authorList>
            <consortium name="The Broad Institute Genomics Platform"/>
            <consortium name="The Broad Institute Genome Sequencing Center for Infectious Disease"/>
            <person name="Wu L."/>
            <person name="Ma J."/>
        </authorList>
    </citation>
    <scope>NUCLEOTIDE SEQUENCE [LARGE SCALE GENOMIC DNA]</scope>
    <source>
        <strain evidence="3">JCM 16929</strain>
    </source>
</reference>
<organism evidence="2 3">
    <name type="scientific">Microlunatus ginsengisoli</name>
    <dbReference type="NCBI Taxonomy" id="363863"/>
    <lineage>
        <taxon>Bacteria</taxon>
        <taxon>Bacillati</taxon>
        <taxon>Actinomycetota</taxon>
        <taxon>Actinomycetes</taxon>
        <taxon>Propionibacteriales</taxon>
        <taxon>Propionibacteriaceae</taxon>
        <taxon>Microlunatus</taxon>
    </lineage>
</organism>
<proteinExistence type="predicted"/>
<sequence>MLECQWARRDGEHAYSRTAATQRGQQRLTDRMQLGGADQNQQGLPVAQMLDQDLLGRSARTGRGTSRHSDPLSACPARYPTQIHPAPIIRQGVVRPAHQSSHRAGDRLHIIGTDQADQRMPADSVGEPIEATDIVHKAKEASAVAHGQSPGTLPVVPAVSISTHRGGGDVTAVGPTAPSVRTCDGRRQSR</sequence>